<evidence type="ECO:0000256" key="1">
    <source>
        <dbReference type="SAM" id="MobiDB-lite"/>
    </source>
</evidence>
<evidence type="ECO:0000256" key="2">
    <source>
        <dbReference type="SAM" id="Phobius"/>
    </source>
</evidence>
<dbReference type="EMBL" id="JAAAHW010010337">
    <property type="protein sequence ID" value="KAF9927317.1"/>
    <property type="molecule type" value="Genomic_DNA"/>
</dbReference>
<dbReference type="Proteomes" id="UP000749646">
    <property type="component" value="Unassembled WGS sequence"/>
</dbReference>
<feature type="region of interest" description="Disordered" evidence="1">
    <location>
        <begin position="332"/>
        <end position="353"/>
    </location>
</feature>
<feature type="region of interest" description="Disordered" evidence="1">
    <location>
        <begin position="201"/>
        <end position="226"/>
    </location>
</feature>
<dbReference type="AlphaFoldDB" id="A0A9P6IJM7"/>
<name>A0A9P6IJM7_9FUNG</name>
<gene>
    <name evidence="3" type="ORF">BGZ65_006842</name>
</gene>
<reference evidence="3" key="1">
    <citation type="journal article" date="2020" name="Fungal Divers.">
        <title>Resolving the Mortierellaceae phylogeny through synthesis of multi-gene phylogenetics and phylogenomics.</title>
        <authorList>
            <person name="Vandepol N."/>
            <person name="Liber J."/>
            <person name="Desiro A."/>
            <person name="Na H."/>
            <person name="Kennedy M."/>
            <person name="Barry K."/>
            <person name="Grigoriev I.V."/>
            <person name="Miller A.N."/>
            <person name="O'Donnell K."/>
            <person name="Stajich J.E."/>
            <person name="Bonito G."/>
        </authorList>
    </citation>
    <scope>NUCLEOTIDE SEQUENCE</scope>
    <source>
        <strain evidence="3">MES-2147</strain>
    </source>
</reference>
<keyword evidence="2" id="KW-1133">Transmembrane helix</keyword>
<proteinExistence type="predicted"/>
<keyword evidence="2" id="KW-0472">Membrane</keyword>
<keyword evidence="2" id="KW-0812">Transmembrane</keyword>
<evidence type="ECO:0000313" key="3">
    <source>
        <dbReference type="EMBL" id="KAF9927317.1"/>
    </source>
</evidence>
<organism evidence="3 4">
    <name type="scientific">Modicella reniformis</name>
    <dbReference type="NCBI Taxonomy" id="1440133"/>
    <lineage>
        <taxon>Eukaryota</taxon>
        <taxon>Fungi</taxon>
        <taxon>Fungi incertae sedis</taxon>
        <taxon>Mucoromycota</taxon>
        <taxon>Mortierellomycotina</taxon>
        <taxon>Mortierellomycetes</taxon>
        <taxon>Mortierellales</taxon>
        <taxon>Mortierellaceae</taxon>
        <taxon>Modicella</taxon>
    </lineage>
</organism>
<protein>
    <submittedName>
        <fullName evidence="3">Uncharacterized protein</fullName>
    </submittedName>
</protein>
<keyword evidence="4" id="KW-1185">Reference proteome</keyword>
<evidence type="ECO:0000313" key="4">
    <source>
        <dbReference type="Proteomes" id="UP000749646"/>
    </source>
</evidence>
<feature type="compositionally biased region" description="Low complexity" evidence="1">
    <location>
        <begin position="211"/>
        <end position="223"/>
    </location>
</feature>
<feature type="transmembrane region" description="Helical" evidence="2">
    <location>
        <begin position="93"/>
        <end position="114"/>
    </location>
</feature>
<feature type="compositionally biased region" description="Low complexity" evidence="1">
    <location>
        <begin position="38"/>
        <end position="72"/>
    </location>
</feature>
<comment type="caution">
    <text evidence="3">The sequence shown here is derived from an EMBL/GenBank/DDBJ whole genome shotgun (WGS) entry which is preliminary data.</text>
</comment>
<feature type="region of interest" description="Disordered" evidence="1">
    <location>
        <begin position="1"/>
        <end position="72"/>
    </location>
</feature>
<sequence length="353" mass="36099">MDISSTDRSVDQDDDAPSVVQDDTPPAIAPAPPTLFDSSGSDSSDINTPSSISSTSSPSFPEKGSNIANNSSSVGIGSGNGSGRVDLEVNSTIQTILITVGVCVGALVLIGLIATRFISHKNKVEGDKVLEVKGAPGPGAGNNEKLGVSGEDGNRKLISRRASIVTVQIDDRDIATASTAATVTTRGIGISLSDIIGRTKSRSNSASTTIANSPNGNSAANSPKRSNIIGGVGKAVGGATGSFQMGASGPRVGPGSVNPRNSIMHEVGDKYGVGHRPSIPTPPTIPIASTTLLTSSSKLASALRAATPGYSQEHPHLHVPAELQLRKFSIDEDPMGLSTGRSYDWRASRKNGP</sequence>
<accession>A0A9P6IJM7</accession>
<dbReference type="OrthoDB" id="2445324at2759"/>